<keyword evidence="1" id="KW-1133">Transmembrane helix</keyword>
<reference evidence="2 3" key="1">
    <citation type="journal article" date="2013" name="Curr. Biol.">
        <title>The Genome of the Foraminiferan Reticulomyxa filosa.</title>
        <authorList>
            <person name="Glockner G."/>
            <person name="Hulsmann N."/>
            <person name="Schleicher M."/>
            <person name="Noegel A.A."/>
            <person name="Eichinger L."/>
            <person name="Gallinger C."/>
            <person name="Pawlowski J."/>
            <person name="Sierra R."/>
            <person name="Euteneuer U."/>
            <person name="Pillet L."/>
            <person name="Moustafa A."/>
            <person name="Platzer M."/>
            <person name="Groth M."/>
            <person name="Szafranski K."/>
            <person name="Schliwa M."/>
        </authorList>
    </citation>
    <scope>NUCLEOTIDE SEQUENCE [LARGE SCALE GENOMIC DNA]</scope>
</reference>
<protein>
    <recommendedName>
        <fullName evidence="4">Reverse transcriptase domain-containing protein</fullName>
    </recommendedName>
</protein>
<evidence type="ECO:0000313" key="2">
    <source>
        <dbReference type="EMBL" id="ETN99055.1"/>
    </source>
</evidence>
<accession>X6LCG9</accession>
<comment type="caution">
    <text evidence="2">The sequence shown here is derived from an EMBL/GenBank/DDBJ whole genome shotgun (WGS) entry which is preliminary data.</text>
</comment>
<dbReference type="AlphaFoldDB" id="X6LCG9"/>
<dbReference type="EMBL" id="ASPP01045067">
    <property type="protein sequence ID" value="ETN99055.1"/>
    <property type="molecule type" value="Genomic_DNA"/>
</dbReference>
<sequence>MTEPIYSSFDNNGLSYAVLLDISSAYDSVWRYGLRNKMRKKFGLKGRMYWWLDSFLKDQIGQVVLNGINSNERVAMCRIGVMKSTAYDTVNNIVEKVKSFQHNKNPQVKARKFFFLLVKLIFIVIKNFFIVVGFLCGF</sequence>
<dbReference type="Proteomes" id="UP000023152">
    <property type="component" value="Unassembled WGS sequence"/>
</dbReference>
<organism evidence="2 3">
    <name type="scientific">Reticulomyxa filosa</name>
    <dbReference type="NCBI Taxonomy" id="46433"/>
    <lineage>
        <taxon>Eukaryota</taxon>
        <taxon>Sar</taxon>
        <taxon>Rhizaria</taxon>
        <taxon>Retaria</taxon>
        <taxon>Foraminifera</taxon>
        <taxon>Monothalamids</taxon>
        <taxon>Reticulomyxidae</taxon>
        <taxon>Reticulomyxa</taxon>
    </lineage>
</organism>
<evidence type="ECO:0000256" key="1">
    <source>
        <dbReference type="SAM" id="Phobius"/>
    </source>
</evidence>
<gene>
    <name evidence="2" type="ORF">RFI_38432</name>
</gene>
<name>X6LCG9_RETFI</name>
<feature type="transmembrane region" description="Helical" evidence="1">
    <location>
        <begin position="113"/>
        <end position="135"/>
    </location>
</feature>
<keyword evidence="3" id="KW-1185">Reference proteome</keyword>
<evidence type="ECO:0008006" key="4">
    <source>
        <dbReference type="Google" id="ProtNLM"/>
    </source>
</evidence>
<evidence type="ECO:0000313" key="3">
    <source>
        <dbReference type="Proteomes" id="UP000023152"/>
    </source>
</evidence>
<keyword evidence="1" id="KW-0472">Membrane</keyword>
<proteinExistence type="predicted"/>
<keyword evidence="1" id="KW-0812">Transmembrane</keyword>
<feature type="transmembrane region" description="Helical" evidence="1">
    <location>
        <begin position="14"/>
        <end position="34"/>
    </location>
</feature>